<evidence type="ECO:0000313" key="9">
    <source>
        <dbReference type="Proteomes" id="UP001054252"/>
    </source>
</evidence>
<keyword evidence="9" id="KW-1185">Reference proteome</keyword>
<keyword evidence="7" id="KW-1133">Transmembrane helix</keyword>
<dbReference type="GO" id="GO:0015020">
    <property type="term" value="F:glucuronosyltransferase activity"/>
    <property type="evidence" value="ECO:0007669"/>
    <property type="project" value="InterPro"/>
</dbReference>
<evidence type="ECO:0008006" key="10">
    <source>
        <dbReference type="Google" id="ProtNLM"/>
    </source>
</evidence>
<accession>A0AAV5LF28</accession>
<keyword evidence="5" id="KW-0325">Glycoprotein</keyword>
<keyword evidence="2" id="KW-0328">Glycosyltransferase</keyword>
<keyword evidence="7" id="KW-0812">Transmembrane</keyword>
<comment type="subcellular location">
    <subcellularLocation>
        <location evidence="1">Membrane</location>
        <topology evidence="1">Single-pass type II membrane protein</topology>
    </subcellularLocation>
</comment>
<evidence type="ECO:0000256" key="6">
    <source>
        <dbReference type="SAM" id="MobiDB-lite"/>
    </source>
</evidence>
<keyword evidence="4 7" id="KW-0472">Membrane</keyword>
<feature type="region of interest" description="Disordered" evidence="6">
    <location>
        <begin position="1"/>
        <end position="20"/>
    </location>
</feature>
<dbReference type="Pfam" id="PF02485">
    <property type="entry name" value="Branch"/>
    <property type="match status" value="1"/>
</dbReference>
<dbReference type="PANTHER" id="PTHR45719">
    <property type="entry name" value="GLYCOSYLTRANSFERASE"/>
    <property type="match status" value="1"/>
</dbReference>
<dbReference type="Proteomes" id="UP001054252">
    <property type="component" value="Unassembled WGS sequence"/>
</dbReference>
<keyword evidence="3" id="KW-0808">Transferase</keyword>
<evidence type="ECO:0000256" key="5">
    <source>
        <dbReference type="ARBA" id="ARBA00023180"/>
    </source>
</evidence>
<dbReference type="PANTHER" id="PTHR45719:SF10">
    <property type="entry name" value="CORE-2_I-BRANCHING BETA-1,6-N-ACETYLGLUCOSAMINYLTRANSFERASE FAMILY PROTEIN"/>
    <property type="match status" value="1"/>
</dbReference>
<evidence type="ECO:0000256" key="1">
    <source>
        <dbReference type="ARBA" id="ARBA00004606"/>
    </source>
</evidence>
<dbReference type="GO" id="GO:0016020">
    <property type="term" value="C:membrane"/>
    <property type="evidence" value="ECO:0007669"/>
    <property type="project" value="UniProtKB-SubCell"/>
</dbReference>
<dbReference type="InterPro" id="IPR044610">
    <property type="entry name" value="GLCAT14A/B/C"/>
</dbReference>
<feature type="compositionally biased region" description="Pro residues" evidence="6">
    <location>
        <begin position="1"/>
        <end position="12"/>
    </location>
</feature>
<evidence type="ECO:0000256" key="2">
    <source>
        <dbReference type="ARBA" id="ARBA00022676"/>
    </source>
</evidence>
<evidence type="ECO:0000256" key="3">
    <source>
        <dbReference type="ARBA" id="ARBA00022679"/>
    </source>
</evidence>
<proteinExistence type="predicted"/>
<gene>
    <name evidence="8" type="ORF">SLEP1_g43604</name>
</gene>
<evidence type="ECO:0000256" key="7">
    <source>
        <dbReference type="SAM" id="Phobius"/>
    </source>
</evidence>
<dbReference type="AlphaFoldDB" id="A0AAV5LF28"/>
<feature type="transmembrane region" description="Helical" evidence="7">
    <location>
        <begin position="31"/>
        <end position="51"/>
    </location>
</feature>
<organism evidence="8 9">
    <name type="scientific">Rubroshorea leprosula</name>
    <dbReference type="NCBI Taxonomy" id="152421"/>
    <lineage>
        <taxon>Eukaryota</taxon>
        <taxon>Viridiplantae</taxon>
        <taxon>Streptophyta</taxon>
        <taxon>Embryophyta</taxon>
        <taxon>Tracheophyta</taxon>
        <taxon>Spermatophyta</taxon>
        <taxon>Magnoliopsida</taxon>
        <taxon>eudicotyledons</taxon>
        <taxon>Gunneridae</taxon>
        <taxon>Pentapetalae</taxon>
        <taxon>rosids</taxon>
        <taxon>malvids</taxon>
        <taxon>Malvales</taxon>
        <taxon>Dipterocarpaceae</taxon>
        <taxon>Rubroshorea</taxon>
    </lineage>
</organism>
<protein>
    <recommendedName>
        <fullName evidence="10">Beta-glucuronosyltransferase GlcAT14A</fullName>
    </recommendedName>
</protein>
<dbReference type="EMBL" id="BPVZ01000110">
    <property type="protein sequence ID" value="GKV35307.1"/>
    <property type="molecule type" value="Genomic_DNA"/>
</dbReference>
<name>A0AAV5LF28_9ROSI</name>
<evidence type="ECO:0000313" key="8">
    <source>
        <dbReference type="EMBL" id="GKV35307.1"/>
    </source>
</evidence>
<dbReference type="InterPro" id="IPR003406">
    <property type="entry name" value="Glyco_trans_14"/>
</dbReference>
<comment type="caution">
    <text evidence="8">The sequence shown here is derived from an EMBL/GenBank/DDBJ whole genome shotgun (WGS) entry which is preliminary data.</text>
</comment>
<reference evidence="8 9" key="1">
    <citation type="journal article" date="2021" name="Commun. Biol.">
        <title>The genome of Shorea leprosula (Dipterocarpaceae) highlights the ecological relevance of drought in aseasonal tropical rainforests.</title>
        <authorList>
            <person name="Ng K.K.S."/>
            <person name="Kobayashi M.J."/>
            <person name="Fawcett J.A."/>
            <person name="Hatakeyama M."/>
            <person name="Paape T."/>
            <person name="Ng C.H."/>
            <person name="Ang C.C."/>
            <person name="Tnah L.H."/>
            <person name="Lee C.T."/>
            <person name="Nishiyama T."/>
            <person name="Sese J."/>
            <person name="O'Brien M.J."/>
            <person name="Copetti D."/>
            <person name="Mohd Noor M.I."/>
            <person name="Ong R.C."/>
            <person name="Putra M."/>
            <person name="Sireger I.Z."/>
            <person name="Indrioko S."/>
            <person name="Kosugi Y."/>
            <person name="Izuno A."/>
            <person name="Isagi Y."/>
            <person name="Lee S.L."/>
            <person name="Shimizu K.K."/>
        </authorList>
    </citation>
    <scope>NUCLEOTIDE SEQUENCE [LARGE SCALE GENOMIC DNA]</scope>
    <source>
        <strain evidence="8">214</strain>
    </source>
</reference>
<evidence type="ECO:0000256" key="4">
    <source>
        <dbReference type="ARBA" id="ARBA00023136"/>
    </source>
</evidence>
<sequence>MQLHSPPPPAPPATTATTTSPFLKEHTRTTLYIIIITSFFSLFFIVVLPFYPTRSHLPTRARPDPFLFPNRLSLSSEIPFEPAPPSIAYLISGSSGEAGRILRLLFATYHPKNHYLLHLDLSAPQTERDLLAIAVQSVPIFRAAQNVNVIGKADYAYPRGSTPISATLHGASILLRLSSNWDWFINLSAGDYPLVTQDDLLHILSYLPKDINFVNHTSYIGWKESRRLKPIIVDTGLHLLGNREIYYATQKRDLPTAFRLFSGSSFSILSRSFIEFCILGTDNLPRTLLMYFANMPYSLPNYFSTVVCNSHQFKRTVINDNLQYIAFNQSFMTKPHQLSSAEFDAMILGGAAFASAFAFDDPVLDRIDREILERSPGKVVPGGWCLGEPGNRTCSVWGDADILRPGPGARRLEKHIVELLTNGRFHSRQCMVE</sequence>